<name>A0A3P6EUE3_BRAOL</name>
<accession>A0A3P6EUE3</accession>
<evidence type="ECO:0000256" key="1">
    <source>
        <dbReference type="SAM" id="Phobius"/>
    </source>
</evidence>
<gene>
    <name evidence="2" type="ORF">BOLC1T01182H</name>
</gene>
<keyword evidence="1" id="KW-1133">Transmembrane helix</keyword>
<keyword evidence="1" id="KW-0472">Membrane</keyword>
<feature type="transmembrane region" description="Helical" evidence="1">
    <location>
        <begin position="7"/>
        <end position="26"/>
    </location>
</feature>
<proteinExistence type="predicted"/>
<evidence type="ECO:0000313" key="2">
    <source>
        <dbReference type="EMBL" id="VDD48793.1"/>
    </source>
</evidence>
<organism evidence="2">
    <name type="scientific">Brassica oleracea</name>
    <name type="common">Wild cabbage</name>
    <dbReference type="NCBI Taxonomy" id="3712"/>
    <lineage>
        <taxon>Eukaryota</taxon>
        <taxon>Viridiplantae</taxon>
        <taxon>Streptophyta</taxon>
        <taxon>Embryophyta</taxon>
        <taxon>Tracheophyta</taxon>
        <taxon>Spermatophyta</taxon>
        <taxon>Magnoliopsida</taxon>
        <taxon>eudicotyledons</taxon>
        <taxon>Gunneridae</taxon>
        <taxon>Pentapetalae</taxon>
        <taxon>rosids</taxon>
        <taxon>malvids</taxon>
        <taxon>Brassicales</taxon>
        <taxon>Brassicaceae</taxon>
        <taxon>Brassiceae</taxon>
        <taxon>Brassica</taxon>
    </lineage>
</organism>
<reference evidence="2" key="1">
    <citation type="submission" date="2018-11" db="EMBL/GenBank/DDBJ databases">
        <authorList>
            <consortium name="Genoscope - CEA"/>
            <person name="William W."/>
        </authorList>
    </citation>
    <scope>NUCLEOTIDE SEQUENCE</scope>
</reference>
<sequence>MKISKYIVNVLISIFSYISFVLSFVICSSLEVTIDDHPPSNLKKKGSLLQD</sequence>
<protein>
    <submittedName>
        <fullName evidence="2">Uncharacterized protein</fullName>
    </submittedName>
</protein>
<dbReference type="EMBL" id="LR031878">
    <property type="protein sequence ID" value="VDD48793.1"/>
    <property type="molecule type" value="Genomic_DNA"/>
</dbReference>
<dbReference type="AlphaFoldDB" id="A0A3P6EUE3"/>
<keyword evidence="1" id="KW-0812">Transmembrane</keyword>